<dbReference type="InterPro" id="IPR051678">
    <property type="entry name" value="AGP_Transferase"/>
</dbReference>
<reference evidence="2 3" key="1">
    <citation type="submission" date="2019-02" db="EMBL/GenBank/DDBJ databases">
        <title>Kribbella capetownensis sp. nov. and Kribbella speibonae sp. nov., isolated from soil.</title>
        <authorList>
            <person name="Curtis S.M."/>
            <person name="Norton I."/>
            <person name="Everest G.J."/>
            <person name="Meyers P.R."/>
        </authorList>
    </citation>
    <scope>NUCLEOTIDE SEQUENCE [LARGE SCALE GENOMIC DNA]</scope>
    <source>
        <strain evidence="2 3">KCTC 29219</strain>
    </source>
</reference>
<evidence type="ECO:0000313" key="3">
    <source>
        <dbReference type="Proteomes" id="UP000292346"/>
    </source>
</evidence>
<dbReference type="AlphaFoldDB" id="A0A4R0HF28"/>
<dbReference type="Gene3D" id="3.90.1200.10">
    <property type="match status" value="1"/>
</dbReference>
<dbReference type="Pfam" id="PF01636">
    <property type="entry name" value="APH"/>
    <property type="match status" value="1"/>
</dbReference>
<comment type="caution">
    <text evidence="2">The sequence shown here is derived from an EMBL/GenBank/DDBJ whole genome shotgun (WGS) entry which is preliminary data.</text>
</comment>
<dbReference type="RefSeq" id="WP_131338094.1">
    <property type="nucleotide sequence ID" value="NZ_SJJZ01000002.1"/>
</dbReference>
<dbReference type="GO" id="GO:0016740">
    <property type="term" value="F:transferase activity"/>
    <property type="evidence" value="ECO:0007669"/>
    <property type="project" value="UniProtKB-KW"/>
</dbReference>
<sequence>MARAHTGKMPNNQVLRWAADAVGGTSVVSSEGLTRGEHRPSGTFRLGIEGPAARTRDVILKVPVRGWIAAAWVITNARALQLAETHGLAAPRLIAADLDGKASGTVATLETFLPGSAGLSPTVSVARLREAGAALARVHAFRLVPQAHLPYRPRPCAVDDRADERWRGLMPTTPLLQQADERVRSHGMPAVASVFVHGDAWGGNMLWEGDRCVALIDWNTAGAGNPGVDLGSLRMQMTLQYGQDAPSHVLEGWERQAGREAVGVPYWDAVAALNTPTVMDGWTGFADDGSLLGAAAVTERRDAFLRTALSQWS</sequence>
<protein>
    <submittedName>
        <fullName evidence="2">Aminoglycoside phosphotransferase family protein</fullName>
    </submittedName>
</protein>
<evidence type="ECO:0000259" key="1">
    <source>
        <dbReference type="Pfam" id="PF01636"/>
    </source>
</evidence>
<dbReference type="PANTHER" id="PTHR21310">
    <property type="entry name" value="AMINOGLYCOSIDE PHOSPHOTRANSFERASE-RELATED-RELATED"/>
    <property type="match status" value="1"/>
</dbReference>
<accession>A0A4R0HF28</accession>
<keyword evidence="2" id="KW-0808">Transferase</keyword>
<gene>
    <name evidence="2" type="ORF">E0H45_15800</name>
</gene>
<proteinExistence type="predicted"/>
<dbReference type="InterPro" id="IPR011009">
    <property type="entry name" value="Kinase-like_dom_sf"/>
</dbReference>
<dbReference type="Proteomes" id="UP000292346">
    <property type="component" value="Unassembled WGS sequence"/>
</dbReference>
<dbReference type="InterPro" id="IPR002575">
    <property type="entry name" value="Aminoglycoside_PTrfase"/>
</dbReference>
<dbReference type="EMBL" id="SJJZ01000002">
    <property type="protein sequence ID" value="TCC07452.1"/>
    <property type="molecule type" value="Genomic_DNA"/>
</dbReference>
<feature type="domain" description="Aminoglycoside phosphotransferase" evidence="1">
    <location>
        <begin position="56"/>
        <end position="272"/>
    </location>
</feature>
<dbReference type="OrthoDB" id="3816435at2"/>
<organism evidence="2 3">
    <name type="scientific">Kribbella soli</name>
    <dbReference type="NCBI Taxonomy" id="1124743"/>
    <lineage>
        <taxon>Bacteria</taxon>
        <taxon>Bacillati</taxon>
        <taxon>Actinomycetota</taxon>
        <taxon>Actinomycetes</taxon>
        <taxon>Propionibacteriales</taxon>
        <taxon>Kribbellaceae</taxon>
        <taxon>Kribbella</taxon>
    </lineage>
</organism>
<name>A0A4R0HF28_9ACTN</name>
<dbReference type="SUPFAM" id="SSF56112">
    <property type="entry name" value="Protein kinase-like (PK-like)"/>
    <property type="match status" value="1"/>
</dbReference>
<evidence type="ECO:0000313" key="2">
    <source>
        <dbReference type="EMBL" id="TCC07452.1"/>
    </source>
</evidence>
<keyword evidence="3" id="KW-1185">Reference proteome</keyword>